<evidence type="ECO:0000313" key="2">
    <source>
        <dbReference type="EnsemblFungi" id="FOXG_08812P0"/>
    </source>
</evidence>
<dbReference type="Proteomes" id="UP000002489">
    <property type="component" value="Unassembled WGS sequence"/>
</dbReference>
<name>A0A0D2XXU3_FUSOF</name>
<evidence type="ECO:0000313" key="3">
    <source>
        <dbReference type="Proteomes" id="UP000002489"/>
    </source>
</evidence>
<proteinExistence type="predicted"/>
<protein>
    <submittedName>
        <fullName evidence="2">Uncharacterized protein</fullName>
    </submittedName>
</protein>
<feature type="compositionally biased region" description="Low complexity" evidence="1">
    <location>
        <begin position="1"/>
        <end position="17"/>
    </location>
</feature>
<dbReference type="EnsemblFungi" id="FOXG_08812T0">
    <property type="protein sequence ID" value="FOXG_08812P0"/>
    <property type="gene ID" value="FOXG_08812"/>
</dbReference>
<reference evidence="2" key="2">
    <citation type="submission" date="2025-08" db="UniProtKB">
        <authorList>
            <consortium name="EnsemblFungi"/>
        </authorList>
    </citation>
    <scope>IDENTIFICATION</scope>
    <source>
        <strain evidence="2">4287 / CBS 123668 / FGSC 9935 / NRRL 34936</strain>
    </source>
</reference>
<reference evidence="3" key="1">
    <citation type="journal article" date="2012" name="Mol. Plant Microbe Interact.">
        <title>A highly conserved effector in Fusarium oxysporum is required for full virulence on Arabidopsis.</title>
        <authorList>
            <person name="Thatcher L.F."/>
            <person name="Gardiner D.M."/>
            <person name="Kazan K."/>
            <person name="Manners J."/>
        </authorList>
    </citation>
    <scope>NUCLEOTIDE SEQUENCE [LARGE SCALE GENOMIC DNA]</scope>
    <source>
        <strain evidence="3">Fo5176</strain>
    </source>
</reference>
<dbReference type="VEuPathDB" id="FungiDB:FOXG_08812"/>
<sequence length="125" mass="13786">MASPSTSTSLSNLLQPNAGGHVPLKGMYYENGTVIEQRNEETILKRRDGFTGLAPIFFLQPTSKATLSPTPADTTLKLSTALLQGVNPSRREREFVKALRGGLYDEWLEAIRGQAKRVLEKTEPL</sequence>
<gene>
    <name evidence="2" type="primary">28950422</name>
</gene>
<accession>A0A0D2XXU3</accession>
<evidence type="ECO:0000256" key="1">
    <source>
        <dbReference type="SAM" id="MobiDB-lite"/>
    </source>
</evidence>
<feature type="region of interest" description="Disordered" evidence="1">
    <location>
        <begin position="1"/>
        <end position="20"/>
    </location>
</feature>
<dbReference type="AlphaFoldDB" id="A0A0D2XXU3"/>
<organism evidence="2 3">
    <name type="scientific">Fusarium oxysporum (strain Fo5176)</name>
    <name type="common">Fusarium vascular wilt</name>
    <dbReference type="NCBI Taxonomy" id="660025"/>
    <lineage>
        <taxon>Eukaryota</taxon>
        <taxon>Fungi</taxon>
        <taxon>Dikarya</taxon>
        <taxon>Ascomycota</taxon>
        <taxon>Pezizomycotina</taxon>
        <taxon>Sordariomycetes</taxon>
        <taxon>Hypocreomycetidae</taxon>
        <taxon>Hypocreales</taxon>
        <taxon>Nectriaceae</taxon>
        <taxon>Fusarium</taxon>
        <taxon>Fusarium oxysporum species complex</taxon>
    </lineage>
</organism>